<feature type="transmembrane region" description="Helical" evidence="9">
    <location>
        <begin position="814"/>
        <end position="833"/>
    </location>
</feature>
<dbReference type="InterPro" id="IPR059000">
    <property type="entry name" value="ATPase_P-type_domA"/>
</dbReference>
<keyword evidence="5" id="KW-0067">ATP-binding</keyword>
<evidence type="ECO:0000256" key="5">
    <source>
        <dbReference type="ARBA" id="ARBA00022840"/>
    </source>
</evidence>
<dbReference type="SUPFAM" id="SSF81653">
    <property type="entry name" value="Calcium ATPase, transduction domain A"/>
    <property type="match status" value="1"/>
</dbReference>
<organism evidence="11 12">
    <name type="scientific">Lactobacillus delbrueckii subsp. allosunkii</name>
    <dbReference type="NCBI Taxonomy" id="1050107"/>
    <lineage>
        <taxon>Bacteria</taxon>
        <taxon>Bacillati</taxon>
        <taxon>Bacillota</taxon>
        <taxon>Bacilli</taxon>
        <taxon>Lactobacillales</taxon>
        <taxon>Lactobacillaceae</taxon>
        <taxon>Lactobacillus</taxon>
    </lineage>
</organism>
<dbReference type="SUPFAM" id="SSF81665">
    <property type="entry name" value="Calcium ATPase, transmembrane domain M"/>
    <property type="match status" value="1"/>
</dbReference>
<dbReference type="PANTHER" id="PTHR42861">
    <property type="entry name" value="CALCIUM-TRANSPORTING ATPASE"/>
    <property type="match status" value="1"/>
</dbReference>
<reference evidence="11 12" key="1">
    <citation type="submission" date="2021-12" db="EMBL/GenBank/DDBJ databases">
        <title>Antimicrobial susceptibility of Lactobacillus delbrueckii subsp. lactis obtained from milk products and other habitats.</title>
        <authorList>
            <person name="Shani N."/>
        </authorList>
    </citation>
    <scope>NUCLEOTIDE SEQUENCE [LARGE SCALE GENOMIC DNA]</scope>
    <source>
        <strain evidence="11 12">CIRM BIA 266</strain>
    </source>
</reference>
<dbReference type="Pfam" id="PF13246">
    <property type="entry name" value="Cation_ATPase"/>
    <property type="match status" value="1"/>
</dbReference>
<dbReference type="PRINTS" id="PR00120">
    <property type="entry name" value="HATPASE"/>
</dbReference>
<dbReference type="NCBIfam" id="TIGR01494">
    <property type="entry name" value="ATPase_P-type"/>
    <property type="match status" value="3"/>
</dbReference>
<dbReference type="Pfam" id="PF00122">
    <property type="entry name" value="E1-E2_ATPase"/>
    <property type="match status" value="1"/>
</dbReference>
<gene>
    <name evidence="11" type="ORF">LOB39_07385</name>
</gene>
<dbReference type="Pfam" id="PF00689">
    <property type="entry name" value="Cation_ATPase_C"/>
    <property type="match status" value="1"/>
</dbReference>
<evidence type="ECO:0000256" key="9">
    <source>
        <dbReference type="SAM" id="Phobius"/>
    </source>
</evidence>
<dbReference type="SUPFAM" id="SSF56784">
    <property type="entry name" value="HAD-like"/>
    <property type="match status" value="1"/>
</dbReference>
<dbReference type="GO" id="GO:0005524">
    <property type="term" value="F:ATP binding"/>
    <property type="evidence" value="ECO:0007669"/>
    <property type="project" value="UniProtKB-KW"/>
</dbReference>
<dbReference type="InterPro" id="IPR001757">
    <property type="entry name" value="P_typ_ATPase"/>
</dbReference>
<dbReference type="GO" id="GO:0016020">
    <property type="term" value="C:membrane"/>
    <property type="evidence" value="ECO:0007669"/>
    <property type="project" value="UniProtKB-SubCell"/>
</dbReference>
<feature type="transmembrane region" description="Helical" evidence="9">
    <location>
        <begin position="59"/>
        <end position="75"/>
    </location>
</feature>
<protein>
    <submittedName>
        <fullName evidence="11">Cation-translocating P-type ATPase</fullName>
    </submittedName>
</protein>
<keyword evidence="6" id="KW-1278">Translocase</keyword>
<dbReference type="SFLD" id="SFLDS00003">
    <property type="entry name" value="Haloacid_Dehalogenase"/>
    <property type="match status" value="1"/>
</dbReference>
<comment type="caution">
    <text evidence="11">The sequence shown here is derived from an EMBL/GenBank/DDBJ whole genome shotgun (WGS) entry which is preliminary data.</text>
</comment>
<evidence type="ECO:0000259" key="10">
    <source>
        <dbReference type="SMART" id="SM00831"/>
    </source>
</evidence>
<dbReference type="InterPro" id="IPR006068">
    <property type="entry name" value="ATPase_P-typ_cation-transptr_C"/>
</dbReference>
<feature type="transmembrane region" description="Helical" evidence="9">
    <location>
        <begin position="678"/>
        <end position="700"/>
    </location>
</feature>
<dbReference type="SUPFAM" id="SSF81660">
    <property type="entry name" value="Metal cation-transporting ATPase, ATP-binding domain N"/>
    <property type="match status" value="1"/>
</dbReference>
<feature type="transmembrane region" description="Helical" evidence="9">
    <location>
        <begin position="845"/>
        <end position="867"/>
    </location>
</feature>
<dbReference type="PROSITE" id="PS00154">
    <property type="entry name" value="ATPASE_E1_E2"/>
    <property type="match status" value="1"/>
</dbReference>
<dbReference type="InterPro" id="IPR018303">
    <property type="entry name" value="ATPase_P-typ_P_site"/>
</dbReference>
<dbReference type="RefSeq" id="WP_231523675.1">
    <property type="nucleotide sequence ID" value="NZ_JAJNUD010000018.1"/>
</dbReference>
<evidence type="ECO:0000313" key="12">
    <source>
        <dbReference type="Proteomes" id="UP001320314"/>
    </source>
</evidence>
<dbReference type="Proteomes" id="UP001320314">
    <property type="component" value="Unassembled WGS sequence"/>
</dbReference>
<accession>A0ABD4SDX1</accession>
<evidence type="ECO:0000256" key="3">
    <source>
        <dbReference type="ARBA" id="ARBA00022692"/>
    </source>
</evidence>
<feature type="transmembrane region" description="Helical" evidence="9">
    <location>
        <begin position="269"/>
        <end position="292"/>
    </location>
</feature>
<dbReference type="SFLD" id="SFLDG00002">
    <property type="entry name" value="C1.7:_P-type_atpase_like"/>
    <property type="match status" value="1"/>
</dbReference>
<dbReference type="FunFam" id="3.40.50.1000:FF:000028">
    <property type="entry name" value="Calcium-transporting P-type ATPase, putative"/>
    <property type="match status" value="1"/>
</dbReference>
<keyword evidence="3 9" id="KW-0812">Transmembrane</keyword>
<dbReference type="EMBL" id="JAJNUD010000018">
    <property type="protein sequence ID" value="MCD5518378.1"/>
    <property type="molecule type" value="Genomic_DNA"/>
</dbReference>
<dbReference type="Gene3D" id="3.40.50.1000">
    <property type="entry name" value="HAD superfamily/HAD-like"/>
    <property type="match status" value="1"/>
</dbReference>
<dbReference type="InterPro" id="IPR004014">
    <property type="entry name" value="ATPase_P-typ_cation-transptr_N"/>
</dbReference>
<dbReference type="Gene3D" id="1.20.1110.10">
    <property type="entry name" value="Calcium-transporting ATPase, transmembrane domain"/>
    <property type="match status" value="1"/>
</dbReference>
<name>A0ABD4SDX1_9LACO</name>
<dbReference type="InterPro" id="IPR044492">
    <property type="entry name" value="P_typ_ATPase_HD_dom"/>
</dbReference>
<dbReference type="SMART" id="SM00831">
    <property type="entry name" value="Cation_ATPase_N"/>
    <property type="match status" value="1"/>
</dbReference>
<dbReference type="Gene3D" id="2.70.150.10">
    <property type="entry name" value="Calcium-transporting ATPase, cytoplasmic transduction domain A"/>
    <property type="match status" value="1"/>
</dbReference>
<dbReference type="Pfam" id="PF00690">
    <property type="entry name" value="Cation_ATPase_N"/>
    <property type="match status" value="1"/>
</dbReference>
<dbReference type="PRINTS" id="PR00119">
    <property type="entry name" value="CATATPASE"/>
</dbReference>
<keyword evidence="7 9" id="KW-1133">Transmembrane helix</keyword>
<evidence type="ECO:0000256" key="8">
    <source>
        <dbReference type="ARBA" id="ARBA00023136"/>
    </source>
</evidence>
<keyword evidence="8 9" id="KW-0472">Membrane</keyword>
<feature type="transmembrane region" description="Helical" evidence="9">
    <location>
        <begin position="244"/>
        <end position="263"/>
    </location>
</feature>
<dbReference type="InterPro" id="IPR023214">
    <property type="entry name" value="HAD_sf"/>
</dbReference>
<evidence type="ECO:0000256" key="4">
    <source>
        <dbReference type="ARBA" id="ARBA00022741"/>
    </source>
</evidence>
<comment type="similarity">
    <text evidence="2">Belongs to the cation transport ATPase (P-type) (TC 3.A.3) family. Type IIA subfamily.</text>
</comment>
<keyword evidence="4" id="KW-0547">Nucleotide-binding</keyword>
<dbReference type="InterPro" id="IPR008250">
    <property type="entry name" value="ATPase_P-typ_transduc_dom_A_sf"/>
</dbReference>
<evidence type="ECO:0000256" key="1">
    <source>
        <dbReference type="ARBA" id="ARBA00004141"/>
    </source>
</evidence>
<dbReference type="SFLD" id="SFLDF00027">
    <property type="entry name" value="p-type_atpase"/>
    <property type="match status" value="1"/>
</dbReference>
<evidence type="ECO:0000256" key="2">
    <source>
        <dbReference type="ARBA" id="ARBA00005675"/>
    </source>
</evidence>
<sequence>MKDFYLQSKDEVLKEFKASPNGLSSGEAKERLAKYGENALVEGKKKTVFQVFLDQFKDLMVIILIIAALISAFTGDAESTIVIIAVLILNAVLGTVQHVKAEKSLESLKSLSSPSAKVLRDGQKVEIDSKKLVPGDILVLEAGDLVTADGRILDNFSLQVNESSLTGESTNIDKADIDFDQERPLGDRLNMVYSSSLVTYGRANVLVTGTGMGTEIGKIAKLMNDTKEKKTPLQQSLDKFSSKLATAILLICSVVFGLQIWRGQPLMDALLFAVALAVAAIPEALSSIVTIVQAMGTQKMAKQHAIIKNLAAVESLGSVSVIASDKTGTLTQNKMTVQDIYIGGEVLQPNELSLDNQLHRYLLYDVVLNNDSRLQADGKGIGDPTEYALLEMYRQVPGIDMGDDQIALSEDDLRDFLDRQEEVPFDSDRKLMSTKHLIHTVPTIFTKGAVDVLLDRCVSYRIGDEIKPMTTEAKQQILDQNQAFSENGLRVLAFAYKESDEELNLDAENGLIFIGLISEMDPPRPESVAAVAQAKKAGIKTVMITGDHKVTAVAIAKKIGIFAEGDLAVTGLELDAMSDKELDDKIEKISVYARVSPENKIRIVDAWQRKGKIVSMTGDGVNDAPALKKADIGVAMGITGTEVSKDASSMILADDNFATIIKAVANGRTVYENIKNAVMYLLSGNLSAIITVLFASIAGLPVPFMAVQLLFINLVTDSLPALAIGMEPGANDILNRPPRDPKEGILNKQMVTRVAVQGALIAVSVIAAFLIGLKTSSAVACTMAFSTLTFARLFHGFNCRSEHSIFKIGFKNNWYSLAAFVAGSLLLSLILFVPSLHSLFTVTPLAGGQVGMIALLAFLPTVVIQAVKVIREKN</sequence>
<dbReference type="CDD" id="cd02089">
    <property type="entry name" value="P-type_ATPase_Ca_prok"/>
    <property type="match status" value="1"/>
</dbReference>
<comment type="subcellular location">
    <subcellularLocation>
        <location evidence="1">Membrane</location>
        <topology evidence="1">Multi-pass membrane protein</topology>
    </subcellularLocation>
</comment>
<feature type="domain" description="Cation-transporting P-type ATPase N-terminal" evidence="10">
    <location>
        <begin position="3"/>
        <end position="76"/>
    </location>
</feature>
<dbReference type="AlphaFoldDB" id="A0ABD4SDX1"/>
<dbReference type="InterPro" id="IPR023299">
    <property type="entry name" value="ATPase_P-typ_cyto_dom_N"/>
</dbReference>
<proteinExistence type="inferred from homology"/>
<dbReference type="InterPro" id="IPR036412">
    <property type="entry name" value="HAD-like_sf"/>
</dbReference>
<dbReference type="Gene3D" id="3.40.1110.10">
    <property type="entry name" value="Calcium-transporting ATPase, cytoplasmic domain N"/>
    <property type="match status" value="1"/>
</dbReference>
<dbReference type="InterPro" id="IPR023298">
    <property type="entry name" value="ATPase_P-typ_TM_dom_sf"/>
</dbReference>
<feature type="transmembrane region" description="Helical" evidence="9">
    <location>
        <begin position="750"/>
        <end position="771"/>
    </location>
</feature>
<evidence type="ECO:0000256" key="7">
    <source>
        <dbReference type="ARBA" id="ARBA00022989"/>
    </source>
</evidence>
<evidence type="ECO:0000313" key="11">
    <source>
        <dbReference type="EMBL" id="MCD5518378.1"/>
    </source>
</evidence>
<evidence type="ECO:0000256" key="6">
    <source>
        <dbReference type="ARBA" id="ARBA00022967"/>
    </source>
</evidence>